<dbReference type="EMBL" id="UINC01067913">
    <property type="protein sequence ID" value="SVC00051.1"/>
    <property type="molecule type" value="Genomic_DNA"/>
</dbReference>
<dbReference type="InterPro" id="IPR029058">
    <property type="entry name" value="AB_hydrolase_fold"/>
</dbReference>
<gene>
    <name evidence="1" type="ORF">METZ01_LOCUS252905</name>
</gene>
<dbReference type="SUPFAM" id="SSF53474">
    <property type="entry name" value="alpha/beta-Hydrolases"/>
    <property type="match status" value="2"/>
</dbReference>
<dbReference type="PANTHER" id="PTHR48098:SF1">
    <property type="entry name" value="DIACYLGLYCEROL ACYLTRANSFERASE_MYCOLYLTRANSFERASE AG85A"/>
    <property type="match status" value="1"/>
</dbReference>
<evidence type="ECO:0008006" key="2">
    <source>
        <dbReference type="Google" id="ProtNLM"/>
    </source>
</evidence>
<sequence>MKQIMVHTMNVKKTYIALPVILLGFVLSAVQQAQGELKTETISGKISSDEITFDIYLPEGYRKEGAGYPVIYNLHGRGGSYKRGGAFRAAMKKAIADSILPPVIAVYPDGTKNGWYADSKDRSIQIETHIIREIIPWVDANYNTKASRGFRVIQGFSMGGYGASLLAVKFPELFCICINYDGAMWNWENMTRKSRKWQPVAPVMFDNDKTYYESNSSPWAFATLNKDKIKGRLQFRTLVGSLASGLQKWRDHLNSLDIEMDYVETKCRHNLQCLHEEAGDGSFRLMTKQFAKAATSPAAAPDQLPDPAGKVSENWIDLYEPHVDGEMSYRLMKPMSFDSNKRYPVIVSLHGAGGRGADNRKQLRDWNKLLA</sequence>
<protein>
    <recommendedName>
        <fullName evidence="2">Esterase</fullName>
    </recommendedName>
</protein>
<dbReference type="AlphaFoldDB" id="A0A382IMX9"/>
<dbReference type="PANTHER" id="PTHR48098">
    <property type="entry name" value="ENTEROCHELIN ESTERASE-RELATED"/>
    <property type="match status" value="1"/>
</dbReference>
<dbReference type="Pfam" id="PF00756">
    <property type="entry name" value="Esterase"/>
    <property type="match status" value="1"/>
</dbReference>
<dbReference type="Gene3D" id="3.40.50.1820">
    <property type="entry name" value="alpha/beta hydrolase"/>
    <property type="match status" value="2"/>
</dbReference>
<feature type="non-terminal residue" evidence="1">
    <location>
        <position position="371"/>
    </location>
</feature>
<dbReference type="GO" id="GO:0016747">
    <property type="term" value="F:acyltransferase activity, transferring groups other than amino-acyl groups"/>
    <property type="evidence" value="ECO:0007669"/>
    <property type="project" value="TreeGrafter"/>
</dbReference>
<dbReference type="InterPro" id="IPR050583">
    <property type="entry name" value="Mycobacterial_A85_antigen"/>
</dbReference>
<accession>A0A382IMX9</accession>
<organism evidence="1">
    <name type="scientific">marine metagenome</name>
    <dbReference type="NCBI Taxonomy" id="408172"/>
    <lineage>
        <taxon>unclassified sequences</taxon>
        <taxon>metagenomes</taxon>
        <taxon>ecological metagenomes</taxon>
    </lineage>
</organism>
<name>A0A382IMX9_9ZZZZ</name>
<dbReference type="InterPro" id="IPR000801">
    <property type="entry name" value="Esterase-like"/>
</dbReference>
<reference evidence="1" key="1">
    <citation type="submission" date="2018-05" db="EMBL/GenBank/DDBJ databases">
        <authorList>
            <person name="Lanie J.A."/>
            <person name="Ng W.-L."/>
            <person name="Kazmierczak K.M."/>
            <person name="Andrzejewski T.M."/>
            <person name="Davidsen T.M."/>
            <person name="Wayne K.J."/>
            <person name="Tettelin H."/>
            <person name="Glass J.I."/>
            <person name="Rusch D."/>
            <person name="Podicherti R."/>
            <person name="Tsui H.-C.T."/>
            <person name="Winkler M.E."/>
        </authorList>
    </citation>
    <scope>NUCLEOTIDE SEQUENCE</scope>
</reference>
<proteinExistence type="predicted"/>
<evidence type="ECO:0000313" key="1">
    <source>
        <dbReference type="EMBL" id="SVC00051.1"/>
    </source>
</evidence>